<evidence type="ECO:0000313" key="12">
    <source>
        <dbReference type="EMBL" id="MBC5996826.1"/>
    </source>
</evidence>
<dbReference type="PANTHER" id="PTHR43331">
    <property type="entry name" value="HOMOSERINE DEHYDROGENASE"/>
    <property type="match status" value="1"/>
</dbReference>
<reference evidence="12 13" key="1">
    <citation type="submission" date="2020-08" db="EMBL/GenBank/DDBJ databases">
        <authorList>
            <person name="Liu C."/>
            <person name="Sun Q."/>
        </authorList>
    </citation>
    <scope>NUCLEOTIDE SEQUENCE [LARGE SCALE GENOMIC DNA]</scope>
    <source>
        <strain evidence="12 13">NSJ-18</strain>
    </source>
</reference>
<evidence type="ECO:0000259" key="11">
    <source>
        <dbReference type="Pfam" id="PF03447"/>
    </source>
</evidence>
<dbReference type="Proteomes" id="UP000609849">
    <property type="component" value="Unassembled WGS sequence"/>
</dbReference>
<dbReference type="InterPro" id="IPR036291">
    <property type="entry name" value="NAD(P)-bd_dom_sf"/>
</dbReference>
<dbReference type="Pfam" id="PF00742">
    <property type="entry name" value="Homoserine_dh"/>
    <property type="match status" value="1"/>
</dbReference>
<accession>A0ABR7JPI3</accession>
<evidence type="ECO:0000259" key="10">
    <source>
        <dbReference type="Pfam" id="PF00742"/>
    </source>
</evidence>
<evidence type="ECO:0000313" key="13">
    <source>
        <dbReference type="Proteomes" id="UP000609849"/>
    </source>
</evidence>
<dbReference type="PANTHER" id="PTHR43331:SF1">
    <property type="entry name" value="HOMOSERINE DEHYDROGENASE"/>
    <property type="match status" value="1"/>
</dbReference>
<evidence type="ECO:0000256" key="2">
    <source>
        <dbReference type="ARBA" id="ARBA00005062"/>
    </source>
</evidence>
<comment type="similarity">
    <text evidence="3">Belongs to the homoserine dehydrogenase family.</text>
</comment>
<dbReference type="EC" id="1.1.1.3" evidence="4"/>
<evidence type="ECO:0000256" key="5">
    <source>
        <dbReference type="ARBA" id="ARBA00013376"/>
    </source>
</evidence>
<comment type="caution">
    <text evidence="12">The sequence shown here is derived from an EMBL/GenBank/DDBJ whole genome shotgun (WGS) entry which is preliminary data.</text>
</comment>
<dbReference type="EMBL" id="JACRWE010000003">
    <property type="protein sequence ID" value="MBC5996826.1"/>
    <property type="molecule type" value="Genomic_DNA"/>
</dbReference>
<evidence type="ECO:0000256" key="7">
    <source>
        <dbReference type="ARBA" id="ARBA00022697"/>
    </source>
</evidence>
<dbReference type="SUPFAM" id="SSF55347">
    <property type="entry name" value="Glyceraldehyde-3-phosphate dehydrogenase-like, C-terminal domain"/>
    <property type="match status" value="1"/>
</dbReference>
<evidence type="ECO:0000256" key="6">
    <source>
        <dbReference type="ARBA" id="ARBA00022605"/>
    </source>
</evidence>
<organism evidence="12 13">
    <name type="scientific">Romboutsia faecis</name>
    <dbReference type="NCBI Taxonomy" id="2764597"/>
    <lineage>
        <taxon>Bacteria</taxon>
        <taxon>Bacillati</taxon>
        <taxon>Bacillota</taxon>
        <taxon>Clostridia</taxon>
        <taxon>Peptostreptococcales</taxon>
        <taxon>Peptostreptococcaceae</taxon>
        <taxon>Romboutsia</taxon>
    </lineage>
</organism>
<evidence type="ECO:0000256" key="8">
    <source>
        <dbReference type="ARBA" id="ARBA00023002"/>
    </source>
</evidence>
<keyword evidence="9" id="KW-0486">Methionine biosynthesis</keyword>
<dbReference type="InterPro" id="IPR001342">
    <property type="entry name" value="HDH_cat"/>
</dbReference>
<dbReference type="RefSeq" id="WP_153971706.1">
    <property type="nucleotide sequence ID" value="NZ_JACRWE010000003.1"/>
</dbReference>
<name>A0ABR7JPI3_9FIRM</name>
<keyword evidence="13" id="KW-1185">Reference proteome</keyword>
<keyword evidence="8" id="KW-0560">Oxidoreductase</keyword>
<dbReference type="InterPro" id="IPR005106">
    <property type="entry name" value="Asp/hSer_DH_NAD-bd"/>
</dbReference>
<feature type="domain" description="Homoserine dehydrogenase catalytic" evidence="10">
    <location>
        <begin position="150"/>
        <end position="326"/>
    </location>
</feature>
<sequence length="329" mass="36342">MNLGLIGFGEVGKSFVKLLKIREELLDGIKLNYIIKSNGGIYNPEGLDIKSIINHIDKNIKLEEHPNWKNINIDNIIENKDIDCLIELTSTNIKDGEPGYTHIKKALTNKIHVVTGNKGPIIHYYKELKSIADNNNRSLKVGCTTGGALPSVDVGNSCFKGSKIIEIQGVLNGTSNYIIEEMTNSKITYIEALEKAQSLKIAEANPYLDVSGYDTAAKMLIISKVVMDLDIKDIYVEGIENIGLYEIENAEKDNKKIKLIGKISSDNKNFIIEVKPQLIDKYHPLYSIDGKNKGVYYKTDILGDLTIIGGASSPLNAASSILRDLISIC</sequence>
<dbReference type="SUPFAM" id="SSF51735">
    <property type="entry name" value="NAD(P)-binding Rossmann-fold domains"/>
    <property type="match status" value="1"/>
</dbReference>
<evidence type="ECO:0000256" key="1">
    <source>
        <dbReference type="ARBA" id="ARBA00005056"/>
    </source>
</evidence>
<proteinExistence type="inferred from homology"/>
<comment type="pathway">
    <text evidence="2">Amino-acid biosynthesis; L-methionine biosynthesis via de novo pathway; L-homoserine from L-aspartate: step 3/3.</text>
</comment>
<protein>
    <recommendedName>
        <fullName evidence="5">Homoserine dehydrogenase</fullName>
        <ecNumber evidence="4">1.1.1.3</ecNumber>
    </recommendedName>
</protein>
<dbReference type="InterPro" id="IPR022697">
    <property type="entry name" value="HDH_short"/>
</dbReference>
<keyword evidence="7" id="KW-0791">Threonine biosynthesis</keyword>
<dbReference type="PIRSF" id="PIRSF036497">
    <property type="entry name" value="HDH_short"/>
    <property type="match status" value="1"/>
</dbReference>
<keyword evidence="6" id="KW-0028">Amino-acid biosynthesis</keyword>
<evidence type="ECO:0000256" key="3">
    <source>
        <dbReference type="ARBA" id="ARBA00006753"/>
    </source>
</evidence>
<evidence type="ECO:0000256" key="9">
    <source>
        <dbReference type="ARBA" id="ARBA00023167"/>
    </source>
</evidence>
<gene>
    <name evidence="12" type="ORF">H8923_08645</name>
</gene>
<comment type="pathway">
    <text evidence="1">Amino-acid biosynthesis; L-threonine biosynthesis; L-threonine from L-aspartate: step 3/5.</text>
</comment>
<dbReference type="Gene3D" id="3.30.360.10">
    <property type="entry name" value="Dihydrodipicolinate Reductase, domain 2"/>
    <property type="match status" value="1"/>
</dbReference>
<evidence type="ECO:0000256" key="4">
    <source>
        <dbReference type="ARBA" id="ARBA00013213"/>
    </source>
</evidence>
<feature type="domain" description="Aspartate/homoserine dehydrogenase NAD-binding" evidence="11">
    <location>
        <begin position="7"/>
        <end position="139"/>
    </location>
</feature>
<dbReference type="Pfam" id="PF03447">
    <property type="entry name" value="NAD_binding_3"/>
    <property type="match status" value="1"/>
</dbReference>
<dbReference type="Gene3D" id="3.40.50.720">
    <property type="entry name" value="NAD(P)-binding Rossmann-like Domain"/>
    <property type="match status" value="1"/>
</dbReference>